<gene>
    <name evidence="1" type="ORF">L6452_41826</name>
</gene>
<reference evidence="2" key="1">
    <citation type="journal article" date="2022" name="Mol. Ecol. Resour.">
        <title>The genomes of chicory, endive, great burdock and yacon provide insights into Asteraceae palaeo-polyploidization history and plant inulin production.</title>
        <authorList>
            <person name="Fan W."/>
            <person name="Wang S."/>
            <person name="Wang H."/>
            <person name="Wang A."/>
            <person name="Jiang F."/>
            <person name="Liu H."/>
            <person name="Zhao H."/>
            <person name="Xu D."/>
            <person name="Zhang Y."/>
        </authorList>
    </citation>
    <scope>NUCLEOTIDE SEQUENCE [LARGE SCALE GENOMIC DNA]</scope>
    <source>
        <strain evidence="2">cv. Niubang</strain>
    </source>
</reference>
<dbReference type="EMBL" id="CM042063">
    <property type="protein sequence ID" value="KAI3666789.1"/>
    <property type="molecule type" value="Genomic_DNA"/>
</dbReference>
<protein>
    <submittedName>
        <fullName evidence="1">Uncharacterized protein</fullName>
    </submittedName>
</protein>
<dbReference type="Proteomes" id="UP001055879">
    <property type="component" value="Linkage Group LG17"/>
</dbReference>
<reference evidence="1 2" key="2">
    <citation type="journal article" date="2022" name="Mol. Ecol. Resour.">
        <title>The genomes of chicory, endive, great burdock and yacon provide insights into Asteraceae paleo-polyploidization history and plant inulin production.</title>
        <authorList>
            <person name="Fan W."/>
            <person name="Wang S."/>
            <person name="Wang H."/>
            <person name="Wang A."/>
            <person name="Jiang F."/>
            <person name="Liu H."/>
            <person name="Zhao H."/>
            <person name="Xu D."/>
            <person name="Zhang Y."/>
        </authorList>
    </citation>
    <scope>NUCLEOTIDE SEQUENCE [LARGE SCALE GENOMIC DNA]</scope>
    <source>
        <strain evidence="2">cv. Niubang</strain>
    </source>
</reference>
<accession>A0ACB8XH26</accession>
<sequence>MTSSVERTRRKERTKERGIMPPPPARTSTIPSKDKKIQLPSRNTTAQRHQNMVPSDLVRREPPARRPRSPGMRGEEGSIIMIDHSREDTQKQNRSSSLSRFSDCSSSIYFNLLFLLINSGDTFEEQ</sequence>
<organism evidence="1 2">
    <name type="scientific">Arctium lappa</name>
    <name type="common">Greater burdock</name>
    <name type="synonym">Lappa major</name>
    <dbReference type="NCBI Taxonomy" id="4217"/>
    <lineage>
        <taxon>Eukaryota</taxon>
        <taxon>Viridiplantae</taxon>
        <taxon>Streptophyta</taxon>
        <taxon>Embryophyta</taxon>
        <taxon>Tracheophyta</taxon>
        <taxon>Spermatophyta</taxon>
        <taxon>Magnoliopsida</taxon>
        <taxon>eudicotyledons</taxon>
        <taxon>Gunneridae</taxon>
        <taxon>Pentapetalae</taxon>
        <taxon>asterids</taxon>
        <taxon>campanulids</taxon>
        <taxon>Asterales</taxon>
        <taxon>Asteraceae</taxon>
        <taxon>Carduoideae</taxon>
        <taxon>Cardueae</taxon>
        <taxon>Arctiinae</taxon>
        <taxon>Arctium</taxon>
    </lineage>
</organism>
<proteinExistence type="predicted"/>
<evidence type="ECO:0000313" key="2">
    <source>
        <dbReference type="Proteomes" id="UP001055879"/>
    </source>
</evidence>
<keyword evidence="2" id="KW-1185">Reference proteome</keyword>
<name>A0ACB8XH26_ARCLA</name>
<comment type="caution">
    <text evidence="1">The sequence shown here is derived from an EMBL/GenBank/DDBJ whole genome shotgun (WGS) entry which is preliminary data.</text>
</comment>
<evidence type="ECO:0000313" key="1">
    <source>
        <dbReference type="EMBL" id="KAI3666789.1"/>
    </source>
</evidence>